<reference evidence="3 4" key="1">
    <citation type="submission" date="2021-07" db="EMBL/GenBank/DDBJ databases">
        <authorList>
            <person name="Imarazene B."/>
            <person name="Zahm M."/>
            <person name="Klopp C."/>
            <person name="Cabau C."/>
            <person name="Beille S."/>
            <person name="Jouanno E."/>
            <person name="Castinel A."/>
            <person name="Lluch J."/>
            <person name="Gil L."/>
            <person name="Kuchtly C."/>
            <person name="Lopez Roques C."/>
            <person name="Donnadieu C."/>
            <person name="Parrinello H."/>
            <person name="Journot L."/>
            <person name="Du K."/>
            <person name="Schartl M."/>
            <person name="Retaux S."/>
            <person name="Guiguen Y."/>
        </authorList>
    </citation>
    <scope>NUCLEOTIDE SEQUENCE [LARGE SCALE GENOMIC DNA]</scope>
    <source>
        <strain evidence="3">Pach_M1</strain>
        <tissue evidence="3">Testis</tissue>
    </source>
</reference>
<dbReference type="Proteomes" id="UP000752171">
    <property type="component" value="Unassembled WGS sequence"/>
</dbReference>
<feature type="compositionally biased region" description="Polar residues" evidence="1">
    <location>
        <begin position="662"/>
        <end position="685"/>
    </location>
</feature>
<evidence type="ECO:0000313" key="3">
    <source>
        <dbReference type="EMBL" id="KAG9260667.1"/>
    </source>
</evidence>
<comment type="caution">
    <text evidence="3">The sequence shown here is derived from an EMBL/GenBank/DDBJ whole genome shotgun (WGS) entry which is preliminary data.</text>
</comment>
<keyword evidence="2" id="KW-0812">Transmembrane</keyword>
<sequence length="901" mass="99489">LPQPELSVSPAVITQRDLVKLDCRAPDNEEHQCYYYPEGQERKAKLSPFCDLSLTGSELIEWTGRRSDSPEPVYVICYYSNKAKGDTKRSPHSPSAAVTILGNKPKLTISHNEQRNEFTLECEIWLHQSLSADSRCNFYIGEISDLWKMSQKRESGSLVCSFTVPKTLLSNYIQKAKSTVVSCDYSLISEPAAHSPLSDLFDLKVCLIVTLSVADLPQPYLSVFPAVITQNGSVELHCGADNEEYQCYFYPKGQDTNFEFSSSCQFSLTGSELMLWTGRRSGSPELVNIVCFYSKKATAAPKPSDHSFPVAVVILDQKPTISVQYDFQGDEFIAVCEIQLSRSVIAEFSCQLYTGDLQFLKGESQKSGFEKLNCIFTASKNDLFSRLHLARSREVSCDYSLKSDPSTRSPRSDKFDISVFLPLPTQPSKTKEKAAKDLPQPFLSVSPAVITQNESVELHCGADNREYQCIFYPKGQDTRTKLSSSCQLSLTGSELMWWTRRSSGSPEPVNMICFYSKKATAGSRPSDHSAPVAVLILDQKPTISVQYDFQRDEFTAVCEIQLSRSVIAEFRCELYTGDLQFLKGESQKSGFEKLNCIFTASKNDLFRRLHSAKSREVSCDYSLKSDPSTRSPRSDKYDISVFLPIPTQPSTTQQKSTTAPPVSSTHKSTSKDPTTSVAPNTTCSTRAPDIAPVITQVTQQNPTDPPKNETTARTITTFTTSVIPTSTGVLITDSTGTRKREKSPATGLLLVTAVSVTGISVFLGGVMIIVLCSFIKKQQSRKRFKVNSKTGDQVWMAAMVSAPESSAEAPGTYSVISPADTSFQPSGNTTPIKNCDNFDPQAETYSEITPIAAPPERSGSSKAKENSGCSESDVYHMYCTIPDLHVTPIQNDAVYSLLQKH</sequence>
<accession>A0A8T2KPR7</accession>
<proteinExistence type="predicted"/>
<evidence type="ECO:0000313" key="4">
    <source>
        <dbReference type="Proteomes" id="UP000752171"/>
    </source>
</evidence>
<protein>
    <submittedName>
        <fullName evidence="3">Uncharacterized protein</fullName>
    </submittedName>
</protein>
<keyword evidence="2" id="KW-0472">Membrane</keyword>
<dbReference type="AlphaFoldDB" id="A0A8T2KPR7"/>
<organism evidence="3 4">
    <name type="scientific">Astyanax mexicanus</name>
    <name type="common">Blind cave fish</name>
    <name type="synonym">Astyanax fasciatus mexicanus</name>
    <dbReference type="NCBI Taxonomy" id="7994"/>
    <lineage>
        <taxon>Eukaryota</taxon>
        <taxon>Metazoa</taxon>
        <taxon>Chordata</taxon>
        <taxon>Craniata</taxon>
        <taxon>Vertebrata</taxon>
        <taxon>Euteleostomi</taxon>
        <taxon>Actinopterygii</taxon>
        <taxon>Neopterygii</taxon>
        <taxon>Teleostei</taxon>
        <taxon>Ostariophysi</taxon>
        <taxon>Characiformes</taxon>
        <taxon>Characoidei</taxon>
        <taxon>Acestrorhamphidae</taxon>
        <taxon>Acestrorhamphinae</taxon>
        <taxon>Astyanax</taxon>
    </lineage>
</organism>
<name>A0A8T2KPR7_ASTMX</name>
<evidence type="ECO:0000256" key="1">
    <source>
        <dbReference type="SAM" id="MobiDB-lite"/>
    </source>
</evidence>
<evidence type="ECO:0000256" key="2">
    <source>
        <dbReference type="SAM" id="Phobius"/>
    </source>
</evidence>
<feature type="transmembrane region" description="Helical" evidence="2">
    <location>
        <begin position="748"/>
        <end position="775"/>
    </location>
</feature>
<keyword evidence="2" id="KW-1133">Transmembrane helix</keyword>
<feature type="compositionally biased region" description="Low complexity" evidence="1">
    <location>
        <begin position="645"/>
        <end position="661"/>
    </location>
</feature>
<gene>
    <name evidence="3" type="ORF">AMEX_G26954</name>
</gene>
<feature type="non-terminal residue" evidence="3">
    <location>
        <position position="1"/>
    </location>
</feature>
<dbReference type="EMBL" id="JAICCE010000024">
    <property type="protein sequence ID" value="KAG9260667.1"/>
    <property type="molecule type" value="Genomic_DNA"/>
</dbReference>
<feature type="region of interest" description="Disordered" evidence="1">
    <location>
        <begin position="645"/>
        <end position="691"/>
    </location>
</feature>